<sequence>MGFFDSVQPVVAAAPPASQERLFEALRRLELNYTVDEFDTPIAHYDYGYLLYMLADNQLTVRATFHGSMPTEALPHLSMFAHQWNQFRPYLAAFPLVLGEEGQEFALLTSEQTYPLAAGATDEQLDLMLRGATEAALELFSEIANTFGPTESGE</sequence>
<evidence type="ECO:0008006" key="3">
    <source>
        <dbReference type="Google" id="ProtNLM"/>
    </source>
</evidence>
<dbReference type="Proteomes" id="UP000192359">
    <property type="component" value="Unassembled WGS sequence"/>
</dbReference>
<dbReference type="RefSeq" id="WP_083091886.1">
    <property type="nucleotide sequence ID" value="NZ_LXWF01000033.1"/>
</dbReference>
<dbReference type="OrthoDB" id="3256964at2"/>
<protein>
    <recommendedName>
        <fullName evidence="3">YbjN domain-containing protein</fullName>
    </recommendedName>
</protein>
<evidence type="ECO:0000313" key="1">
    <source>
        <dbReference type="EMBL" id="ORC17400.1"/>
    </source>
</evidence>
<keyword evidence="2" id="KW-1185">Reference proteome</keyword>
<reference evidence="1 2" key="1">
    <citation type="submission" date="2016-05" db="EMBL/GenBank/DDBJ databases">
        <title>Draft genome sequence of a porcine commensal Rothia nasimurium.</title>
        <authorList>
            <person name="Gaiser R.A."/>
            <person name="Van Baarlen P."/>
            <person name="Wells J.M."/>
        </authorList>
    </citation>
    <scope>NUCLEOTIDE SEQUENCE [LARGE SCALE GENOMIC DNA]</scope>
    <source>
        <strain evidence="1 2">PT-32</strain>
    </source>
</reference>
<dbReference type="Pfam" id="PF10722">
    <property type="entry name" value="YbjN"/>
    <property type="match status" value="1"/>
</dbReference>
<dbReference type="AlphaFoldDB" id="A0A1Y1RPD9"/>
<dbReference type="EMBL" id="LXWF01000033">
    <property type="protein sequence ID" value="ORC17400.1"/>
    <property type="molecule type" value="Genomic_DNA"/>
</dbReference>
<dbReference type="InterPro" id="IPR019660">
    <property type="entry name" value="Put_sensory_transdc_reg_YbjN"/>
</dbReference>
<comment type="caution">
    <text evidence="1">The sequence shown here is derived from an EMBL/GenBank/DDBJ whole genome shotgun (WGS) entry which is preliminary data.</text>
</comment>
<name>A0A1Y1RPD9_9MICC</name>
<evidence type="ECO:0000313" key="2">
    <source>
        <dbReference type="Proteomes" id="UP000192359"/>
    </source>
</evidence>
<accession>A0A1Y1RPD9</accession>
<organism evidence="1 2">
    <name type="scientific">Rothia nasimurium</name>
    <dbReference type="NCBI Taxonomy" id="85336"/>
    <lineage>
        <taxon>Bacteria</taxon>
        <taxon>Bacillati</taxon>
        <taxon>Actinomycetota</taxon>
        <taxon>Actinomycetes</taxon>
        <taxon>Micrococcales</taxon>
        <taxon>Micrococcaceae</taxon>
        <taxon>Rothia</taxon>
    </lineage>
</organism>
<proteinExistence type="predicted"/>
<gene>
    <name evidence="1" type="ORF">A7979_03085</name>
</gene>